<organism evidence="8 9">
    <name type="scientific">Aspergillus mulundensis</name>
    <dbReference type="NCBI Taxonomy" id="1810919"/>
    <lineage>
        <taxon>Eukaryota</taxon>
        <taxon>Fungi</taxon>
        <taxon>Dikarya</taxon>
        <taxon>Ascomycota</taxon>
        <taxon>Pezizomycotina</taxon>
        <taxon>Eurotiomycetes</taxon>
        <taxon>Eurotiomycetidae</taxon>
        <taxon>Eurotiales</taxon>
        <taxon>Aspergillaceae</taxon>
        <taxon>Aspergillus</taxon>
        <taxon>Aspergillus subgen. Nidulantes</taxon>
    </lineage>
</organism>
<sequence length="1046" mass="115961">METGNHISANPPSTLLNLETKVPDQPTNVVATQQLAVAKVPRKRTKTGCLTCRQRRIKCGEEKPICKNCTKSKRECKGYAQRLIFKNPLGIPGVPSTIPAQPAPPSSQFESQIDFSQTSAGTHGPILAPKIPAASSIEHRQSRPSVDISADILKSDAAFADQVPGLPPSYQPANLSARFSQPGQEASAFAQNVYPHYSVHDWDSPQTQNQGLAIKESSSRTETPPQVYQNVKVAESPPAVNLPTQHSAEHQASTHDQYRSPSSQLLSPFHYIEDEEGDYYDVESDEEPDQVAMQDFNQLNMVLASANRDATQHRSFTTYLNEANMLATYQPDLGSSPFNNPKTARIFLHFIHATGPVLSIFERHGTDQSTMLGAPVPMAQQGLWTYTLPLKSFQNQALQQAILALGSLHIAYLQQAPSTSSLKHYQFALRRIGKAVGLPMQRKQLGTLAASLLLAYYEVMVADHTKWNNHLAGSAQLIREIDWAGITRDLRAQRRKRWLERSNTHSFFQDVYMFNNPSSSDDSFAELETRIDEDLIGCFLGRAVNYDEFGQVEGEHAQPRNRHLSRKDIETFRTQCDLYWWYCKQDWLQSIISGGQLSLPYSEWGLCPPRAGIGLRNDLYGTADHLTLLMGRLADFGVRDRKRKINMAKATGSGWRPDARFDQEAQVKVLLMIDLDHLVGLLGLPGMGLPDMGLPDTRLPDMGFLDMGFLDMGLLDMGLLDMGLLDMGLLDMGLLDMGLLDMGLLDMKAPSGLPVVLLLNHLPSMRSSSGSSPEPPPFYGMVPPSGPTRLPAAFATTSDRNDSCPRPEEDVDMSYEEAEREWEGIYAAFEVFAQSLGPDFEPLSPEASRPIYSPFGLATQYYTLNMAGLMAFYYTGRMLLLRLHPSMPPWMHVAAGFAAATTAEYAQTIGKIAAGIYGAQTGQGGIEGFSPVVGSCLIDVTVPIFFAAVQYTAPDQRKWIIAVLRDISRYTGWKSSDAVAHGCERSWRNAAMQGRGPPYNQDGGVQKPPVWKYAEYEANKERRFIMAEPYVWAMGILSLDDKDFGE</sequence>
<keyword evidence="2" id="KW-0805">Transcription regulation</keyword>
<keyword evidence="4" id="KW-0804">Transcription</keyword>
<dbReference type="GO" id="GO:0000976">
    <property type="term" value="F:transcription cis-regulatory region binding"/>
    <property type="evidence" value="ECO:0007669"/>
    <property type="project" value="TreeGrafter"/>
</dbReference>
<keyword evidence="5" id="KW-0539">Nucleus</keyword>
<keyword evidence="9" id="KW-1185">Reference proteome</keyword>
<feature type="compositionally biased region" description="Basic and acidic residues" evidence="6">
    <location>
        <begin position="247"/>
        <end position="258"/>
    </location>
</feature>
<dbReference type="InterPro" id="IPR036864">
    <property type="entry name" value="Zn2-C6_fun-type_DNA-bd_sf"/>
</dbReference>
<dbReference type="GeneID" id="38112972"/>
<dbReference type="GO" id="GO:0045944">
    <property type="term" value="P:positive regulation of transcription by RNA polymerase II"/>
    <property type="evidence" value="ECO:0007669"/>
    <property type="project" value="TreeGrafter"/>
</dbReference>
<feature type="domain" description="Zn(2)-C6 fungal-type" evidence="7">
    <location>
        <begin position="48"/>
        <end position="76"/>
    </location>
</feature>
<evidence type="ECO:0000256" key="4">
    <source>
        <dbReference type="ARBA" id="ARBA00023163"/>
    </source>
</evidence>
<dbReference type="Gene3D" id="4.10.240.10">
    <property type="entry name" value="Zn(2)-C6 fungal-type DNA-binding domain"/>
    <property type="match status" value="1"/>
</dbReference>
<dbReference type="SUPFAM" id="SSF57701">
    <property type="entry name" value="Zn2/Cys6 DNA-binding domain"/>
    <property type="match status" value="1"/>
</dbReference>
<comment type="caution">
    <text evidence="8">The sequence shown here is derived from an EMBL/GenBank/DDBJ whole genome shotgun (WGS) entry which is preliminary data.</text>
</comment>
<dbReference type="GO" id="GO:0008270">
    <property type="term" value="F:zinc ion binding"/>
    <property type="evidence" value="ECO:0007669"/>
    <property type="project" value="InterPro"/>
</dbReference>
<dbReference type="PANTHER" id="PTHR37534:SF23">
    <property type="entry name" value="ZN(II)2CYS6 TRANSCRIPTION FACTOR (EUROFUNG)"/>
    <property type="match status" value="1"/>
</dbReference>
<evidence type="ECO:0000256" key="5">
    <source>
        <dbReference type="ARBA" id="ARBA00023242"/>
    </source>
</evidence>
<dbReference type="CDD" id="cd00067">
    <property type="entry name" value="GAL4"/>
    <property type="match status" value="1"/>
</dbReference>
<gene>
    <name evidence="8" type="ORF">DSM5745_02602</name>
</gene>
<dbReference type="OrthoDB" id="5391043at2759"/>
<dbReference type="AlphaFoldDB" id="A0A3D8SWX0"/>
<dbReference type="EMBL" id="PVWQ01000002">
    <property type="protein sequence ID" value="RDW90827.1"/>
    <property type="molecule type" value="Genomic_DNA"/>
</dbReference>
<evidence type="ECO:0000259" key="7">
    <source>
        <dbReference type="PROSITE" id="PS50048"/>
    </source>
</evidence>
<feature type="region of interest" description="Disordered" evidence="6">
    <location>
        <begin position="239"/>
        <end position="262"/>
    </location>
</feature>
<dbReference type="GO" id="GO:0000981">
    <property type="term" value="F:DNA-binding transcription factor activity, RNA polymerase II-specific"/>
    <property type="evidence" value="ECO:0007669"/>
    <property type="project" value="InterPro"/>
</dbReference>
<dbReference type="SMART" id="SM00066">
    <property type="entry name" value="GAL4"/>
    <property type="match status" value="1"/>
</dbReference>
<dbReference type="PROSITE" id="PS00463">
    <property type="entry name" value="ZN2_CY6_FUNGAL_1"/>
    <property type="match status" value="1"/>
</dbReference>
<name>A0A3D8SWX0_9EURO</name>
<protein>
    <submittedName>
        <fullName evidence="8">Putative Zn(II)2Cys6 transcription factor</fullName>
    </submittedName>
</protein>
<evidence type="ECO:0000256" key="3">
    <source>
        <dbReference type="ARBA" id="ARBA00023125"/>
    </source>
</evidence>
<evidence type="ECO:0000256" key="2">
    <source>
        <dbReference type="ARBA" id="ARBA00023015"/>
    </source>
</evidence>
<dbReference type="GO" id="GO:0005634">
    <property type="term" value="C:nucleus"/>
    <property type="evidence" value="ECO:0007669"/>
    <property type="project" value="UniProtKB-SubCell"/>
</dbReference>
<dbReference type="InterPro" id="IPR001138">
    <property type="entry name" value="Zn2Cys6_DnaBD"/>
</dbReference>
<dbReference type="STRING" id="1810919.A0A3D8SWX0"/>
<proteinExistence type="predicted"/>
<evidence type="ECO:0000256" key="1">
    <source>
        <dbReference type="ARBA" id="ARBA00004123"/>
    </source>
</evidence>
<reference evidence="8 9" key="1">
    <citation type="journal article" date="2018" name="IMA Fungus">
        <title>IMA Genome-F 9: Draft genome sequence of Annulohypoxylon stygium, Aspergillus mulundensis, Berkeleyomyces basicola (syn. Thielaviopsis basicola), Ceratocystis smalleyi, two Cercospora beticola strains, Coleophoma cylindrospora, Fusarium fracticaudum, Phialophora cf. hyalina, and Morchella septimelata.</title>
        <authorList>
            <person name="Wingfield B.D."/>
            <person name="Bills G.F."/>
            <person name="Dong Y."/>
            <person name="Huang W."/>
            <person name="Nel W.J."/>
            <person name="Swalarsk-Parry B.S."/>
            <person name="Vaghefi N."/>
            <person name="Wilken P.M."/>
            <person name="An Z."/>
            <person name="de Beer Z.W."/>
            <person name="De Vos L."/>
            <person name="Chen L."/>
            <person name="Duong T.A."/>
            <person name="Gao Y."/>
            <person name="Hammerbacher A."/>
            <person name="Kikkert J.R."/>
            <person name="Li Y."/>
            <person name="Li H."/>
            <person name="Li K."/>
            <person name="Li Q."/>
            <person name="Liu X."/>
            <person name="Ma X."/>
            <person name="Naidoo K."/>
            <person name="Pethybridge S.J."/>
            <person name="Sun J."/>
            <person name="Steenkamp E.T."/>
            <person name="van der Nest M.A."/>
            <person name="van Wyk S."/>
            <person name="Wingfield M.J."/>
            <person name="Xiong C."/>
            <person name="Yue Q."/>
            <person name="Zhang X."/>
        </authorList>
    </citation>
    <scope>NUCLEOTIDE SEQUENCE [LARGE SCALE GENOMIC DNA]</scope>
    <source>
        <strain evidence="8 9">DSM 5745</strain>
    </source>
</reference>
<evidence type="ECO:0000313" key="8">
    <source>
        <dbReference type="EMBL" id="RDW90827.1"/>
    </source>
</evidence>
<comment type="subcellular location">
    <subcellularLocation>
        <location evidence="1">Nucleus</location>
    </subcellularLocation>
</comment>
<accession>A0A3D8SWX0</accession>
<dbReference type="PROSITE" id="PS50048">
    <property type="entry name" value="ZN2_CY6_FUNGAL_2"/>
    <property type="match status" value="1"/>
</dbReference>
<evidence type="ECO:0000256" key="6">
    <source>
        <dbReference type="SAM" id="MobiDB-lite"/>
    </source>
</evidence>
<feature type="region of interest" description="Disordered" evidence="6">
    <location>
        <begin position="200"/>
        <end position="226"/>
    </location>
</feature>
<dbReference type="Pfam" id="PF00172">
    <property type="entry name" value="Zn_clus"/>
    <property type="match status" value="1"/>
</dbReference>
<dbReference type="Pfam" id="PF11951">
    <property type="entry name" value="Fungal_trans_2"/>
    <property type="match status" value="1"/>
</dbReference>
<keyword evidence="3" id="KW-0238">DNA-binding</keyword>
<dbReference type="InterPro" id="IPR021858">
    <property type="entry name" value="Fun_TF"/>
</dbReference>
<dbReference type="Proteomes" id="UP000256690">
    <property type="component" value="Unassembled WGS sequence"/>
</dbReference>
<dbReference type="RefSeq" id="XP_026607781.1">
    <property type="nucleotide sequence ID" value="XM_026744618.1"/>
</dbReference>
<evidence type="ECO:0000313" key="9">
    <source>
        <dbReference type="Proteomes" id="UP000256690"/>
    </source>
</evidence>
<dbReference type="PANTHER" id="PTHR37534">
    <property type="entry name" value="TRANSCRIPTIONAL ACTIVATOR PROTEIN UGA3"/>
    <property type="match status" value="1"/>
</dbReference>